<accession>A0A6G0T211</accession>
<evidence type="ECO:0000313" key="12">
    <source>
        <dbReference type="Proteomes" id="UP000475862"/>
    </source>
</evidence>
<evidence type="ECO:0000259" key="9">
    <source>
        <dbReference type="PROSITE" id="PS50004"/>
    </source>
</evidence>
<keyword evidence="5" id="KW-0677">Repeat</keyword>
<keyword evidence="3" id="KW-0963">Cytoplasm</keyword>
<comment type="caution">
    <text evidence="11">The sequence shown here is derived from an EMBL/GenBank/DDBJ whole genome shotgun (WGS) entry which is preliminary data.</text>
</comment>
<dbReference type="Proteomes" id="UP000475862">
    <property type="component" value="Unassembled WGS sequence"/>
</dbReference>
<gene>
    <name evidence="11" type="ORF">AGLY_014723</name>
</gene>
<dbReference type="SUPFAM" id="SSF46934">
    <property type="entry name" value="UBA-like"/>
    <property type="match status" value="1"/>
</dbReference>
<dbReference type="Gene3D" id="2.60.40.150">
    <property type="entry name" value="C2 domain"/>
    <property type="match status" value="1"/>
</dbReference>
<evidence type="ECO:0000256" key="8">
    <source>
        <dbReference type="ARBA" id="ARBA00023198"/>
    </source>
</evidence>
<dbReference type="InterPro" id="IPR037301">
    <property type="entry name" value="Tollip_C2"/>
</dbReference>
<dbReference type="SUPFAM" id="SSF49562">
    <property type="entry name" value="C2 domain (Calcium/lipid-binding domain, CaLB)"/>
    <property type="match status" value="1"/>
</dbReference>
<evidence type="ECO:0000256" key="6">
    <source>
        <dbReference type="ARBA" id="ARBA00022859"/>
    </source>
</evidence>
<dbReference type="AlphaFoldDB" id="A0A6G0T211"/>
<dbReference type="InterPro" id="IPR000008">
    <property type="entry name" value="C2_dom"/>
</dbReference>
<proteinExistence type="inferred from homology"/>
<dbReference type="GO" id="GO:0006511">
    <property type="term" value="P:ubiquitin-dependent protein catabolic process"/>
    <property type="evidence" value="ECO:0007669"/>
    <property type="project" value="TreeGrafter"/>
</dbReference>
<dbReference type="FunFam" id="1.10.8.10:FF:000036">
    <property type="entry name" value="Toll-interacting protein-like Protein"/>
    <property type="match status" value="1"/>
</dbReference>
<evidence type="ECO:0000256" key="3">
    <source>
        <dbReference type="ARBA" id="ARBA00022490"/>
    </source>
</evidence>
<dbReference type="GO" id="GO:0005737">
    <property type="term" value="C:cytoplasm"/>
    <property type="evidence" value="ECO:0007669"/>
    <property type="project" value="UniProtKB-SubCell"/>
</dbReference>
<dbReference type="Pfam" id="PF02845">
    <property type="entry name" value="CUE"/>
    <property type="match status" value="1"/>
</dbReference>
<keyword evidence="6" id="KW-0391">Immunity</keyword>
<evidence type="ECO:0000256" key="2">
    <source>
        <dbReference type="ARBA" id="ARBA00009278"/>
    </source>
</evidence>
<dbReference type="GO" id="GO:0043130">
    <property type="term" value="F:ubiquitin binding"/>
    <property type="evidence" value="ECO:0007669"/>
    <property type="project" value="InterPro"/>
</dbReference>
<evidence type="ECO:0000256" key="7">
    <source>
        <dbReference type="ARBA" id="ARBA00023006"/>
    </source>
</evidence>
<evidence type="ECO:0000256" key="1">
    <source>
        <dbReference type="ARBA" id="ARBA00004496"/>
    </source>
</evidence>
<comment type="similarity">
    <text evidence="2">Belongs to the tollip family.</text>
</comment>
<evidence type="ECO:0008006" key="13">
    <source>
        <dbReference type="Google" id="ProtNLM"/>
    </source>
</evidence>
<dbReference type="CDD" id="cd14363">
    <property type="entry name" value="CUE_TOLIP"/>
    <property type="match status" value="1"/>
</dbReference>
<dbReference type="SMART" id="SM00239">
    <property type="entry name" value="C2"/>
    <property type="match status" value="1"/>
</dbReference>
<evidence type="ECO:0000256" key="5">
    <source>
        <dbReference type="ARBA" id="ARBA00022737"/>
    </source>
</evidence>
<dbReference type="GO" id="GO:0045087">
    <property type="term" value="P:innate immune response"/>
    <property type="evidence" value="ECO:0007669"/>
    <property type="project" value="UniProtKB-KW"/>
</dbReference>
<keyword evidence="12" id="KW-1185">Reference proteome</keyword>
<dbReference type="InterPro" id="IPR003892">
    <property type="entry name" value="CUE"/>
</dbReference>
<organism evidence="11 12">
    <name type="scientific">Aphis glycines</name>
    <name type="common">Soybean aphid</name>
    <dbReference type="NCBI Taxonomy" id="307491"/>
    <lineage>
        <taxon>Eukaryota</taxon>
        <taxon>Metazoa</taxon>
        <taxon>Ecdysozoa</taxon>
        <taxon>Arthropoda</taxon>
        <taxon>Hexapoda</taxon>
        <taxon>Insecta</taxon>
        <taxon>Pterygota</taxon>
        <taxon>Neoptera</taxon>
        <taxon>Paraneoptera</taxon>
        <taxon>Hemiptera</taxon>
        <taxon>Sternorrhyncha</taxon>
        <taxon>Aphidomorpha</taxon>
        <taxon>Aphidoidea</taxon>
        <taxon>Aphididae</taxon>
        <taxon>Aphidini</taxon>
        <taxon>Aphis</taxon>
        <taxon>Aphis</taxon>
    </lineage>
</organism>
<dbReference type="Gene3D" id="1.10.8.10">
    <property type="entry name" value="DNA helicase RuvA subunit, C-terminal domain"/>
    <property type="match status" value="1"/>
</dbReference>
<dbReference type="InterPro" id="IPR035892">
    <property type="entry name" value="C2_domain_sf"/>
</dbReference>
<feature type="domain" description="C2" evidence="9">
    <location>
        <begin position="49"/>
        <end position="165"/>
    </location>
</feature>
<dbReference type="EMBL" id="VYZN01000065">
    <property type="protein sequence ID" value="KAE9524673.1"/>
    <property type="molecule type" value="Genomic_DNA"/>
</dbReference>
<dbReference type="PROSITE" id="PS50004">
    <property type="entry name" value="C2"/>
    <property type="match status" value="1"/>
</dbReference>
<name>A0A6G0T211_APHGL</name>
<dbReference type="GO" id="GO:0031624">
    <property type="term" value="F:ubiquitin conjugating enzyme binding"/>
    <property type="evidence" value="ECO:0007669"/>
    <property type="project" value="TreeGrafter"/>
</dbReference>
<comment type="subcellular location">
    <subcellularLocation>
        <location evidence="1">Cytoplasm</location>
    </subcellularLocation>
</comment>
<keyword evidence="8" id="KW-0395">Inflammatory response</keyword>
<dbReference type="Pfam" id="PF00168">
    <property type="entry name" value="C2"/>
    <property type="match status" value="1"/>
</dbReference>
<feature type="domain" description="CUE" evidence="10">
    <location>
        <begin position="228"/>
        <end position="271"/>
    </location>
</feature>
<dbReference type="SMART" id="SM00546">
    <property type="entry name" value="CUE"/>
    <property type="match status" value="1"/>
</dbReference>
<dbReference type="InterPro" id="IPR041799">
    <property type="entry name" value="TOLIP_CUE"/>
</dbReference>
<keyword evidence="7" id="KW-0072">Autophagy</keyword>
<evidence type="ECO:0000256" key="4">
    <source>
        <dbReference type="ARBA" id="ARBA00022588"/>
    </source>
</evidence>
<dbReference type="OrthoDB" id="9942608at2759"/>
<reference evidence="11 12" key="1">
    <citation type="submission" date="2019-08" db="EMBL/GenBank/DDBJ databases">
        <title>The genome of the soybean aphid Biotype 1, its phylome, world population structure and adaptation to the North American continent.</title>
        <authorList>
            <person name="Giordano R."/>
            <person name="Donthu R.K."/>
            <person name="Hernandez A.G."/>
            <person name="Wright C.L."/>
            <person name="Zimin A.V."/>
        </authorList>
    </citation>
    <scope>NUCLEOTIDE SEQUENCE [LARGE SCALE GENOMIC DNA]</scope>
    <source>
        <tissue evidence="11">Whole aphids</tissue>
    </source>
</reference>
<dbReference type="CDD" id="cd04016">
    <property type="entry name" value="C2_Tollip"/>
    <property type="match status" value="1"/>
</dbReference>
<sequence length="271" mass="30575">MESVTTRVNDERRKMVYVGDLPNDFLRLDVAPVDDSTNRLQQEAADQQAAMALQQSLSCMQDRDRNRLNITIVQARLVKNYGLTRMDPYVRLRVGHCVYETQTDPNGGKTPKWHKTVQTLPQEGVNHINVEIFDECSFKMDELIAWTTIPIPNQIYKGVTIEQWYNLTGKQGPNNEGTINIIISYGTPPSLGLTSSVMMLPQMPKFNNSSASLTPIYIQPSAPQVPTLSVEDLKQIQDMFPNMDKETVKTVFEANNGNKDLTVNSLLQLVD</sequence>
<evidence type="ECO:0000313" key="11">
    <source>
        <dbReference type="EMBL" id="KAE9524673.1"/>
    </source>
</evidence>
<dbReference type="PROSITE" id="PS51140">
    <property type="entry name" value="CUE"/>
    <property type="match status" value="1"/>
</dbReference>
<dbReference type="GO" id="GO:0006914">
    <property type="term" value="P:autophagy"/>
    <property type="evidence" value="ECO:0007669"/>
    <property type="project" value="UniProtKB-KW"/>
</dbReference>
<dbReference type="PANTHER" id="PTHR16461">
    <property type="entry name" value="TOLL-INTERACTING PROTEIN"/>
    <property type="match status" value="1"/>
</dbReference>
<dbReference type="PANTHER" id="PTHR16461:SF5">
    <property type="entry name" value="TOLL-INTERACTING PROTEIN"/>
    <property type="match status" value="1"/>
</dbReference>
<dbReference type="InterPro" id="IPR009060">
    <property type="entry name" value="UBA-like_sf"/>
</dbReference>
<protein>
    <recommendedName>
        <fullName evidence="13">Toll-interacting protein</fullName>
    </recommendedName>
</protein>
<evidence type="ECO:0000259" key="10">
    <source>
        <dbReference type="PROSITE" id="PS51140"/>
    </source>
</evidence>
<keyword evidence="4" id="KW-0399">Innate immunity</keyword>